<comment type="caution">
    <text evidence="3">The sequence shown here is derived from an EMBL/GenBank/DDBJ whole genome shotgun (WGS) entry which is preliminary data.</text>
</comment>
<name>A0A2T6ZC96_TUBBO</name>
<protein>
    <submittedName>
        <fullName evidence="3">Uncharacterized protein</fullName>
    </submittedName>
</protein>
<dbReference type="OrthoDB" id="5431159at2759"/>
<feature type="region of interest" description="Disordered" evidence="2">
    <location>
        <begin position="78"/>
        <end position="97"/>
    </location>
</feature>
<proteinExistence type="predicted"/>
<sequence length="594" mass="65652">MDANKRAILDEYHQRNKLGIVHWRSRLKKKLRTSGSLGVKEIKDALDERKRSLVASGRYDDSAAELLGKCRWLPNAGRKLGKTPMKQKGSGTTLKERRRLEPQRIPTEMISCLEEVEPKDVLSPAVARAIGSPSSKQLDRGHVIDLAHDLDSQWILRDNHKITRKDEEEWRGFFGGINYLDLVMADVTDSSTIGGILEPGGVIGTSPKAVETWRIDHSESSILEVRNTNKTKGEFVNLLKRDRFARKSKSEAISAPVSVQSVSGTGSCLVHEPETFFSRLLVKDRHQNNSADAVATAAYKPILQLSEVTEIPGGFGTTPAIVSTPLDGGTSERHLKSGNGIPQFNCATTQEEVRRDEACAQDLITGGTITGDAAIQASPSTESLAESEAGQSGMASESTKIIGEQLDDDWPVRSMQAAEYIHSPVTSFRDGGGHISSLDGEEATDGDSGGNTEHRRESGSSYKKAKRELGFENDRDRNPPESVALPQEALSSQDGVSLLLTEVWSVQEVALTKHELAMQALDDSCERTKARGKELKSKKKEEELTREERREYRKLKKLLVQYRVTRWLLGKIGILVKRHRQEQRIRGASPSFVG</sequence>
<dbReference type="EMBL" id="NESQ01000410">
    <property type="protein sequence ID" value="PUU73118.1"/>
    <property type="molecule type" value="Genomic_DNA"/>
</dbReference>
<feature type="region of interest" description="Disordered" evidence="2">
    <location>
        <begin position="377"/>
        <end position="398"/>
    </location>
</feature>
<dbReference type="AlphaFoldDB" id="A0A2T6ZC96"/>
<organism evidence="3 4">
    <name type="scientific">Tuber borchii</name>
    <name type="common">White truffle</name>
    <dbReference type="NCBI Taxonomy" id="42251"/>
    <lineage>
        <taxon>Eukaryota</taxon>
        <taxon>Fungi</taxon>
        <taxon>Dikarya</taxon>
        <taxon>Ascomycota</taxon>
        <taxon>Pezizomycotina</taxon>
        <taxon>Pezizomycetes</taxon>
        <taxon>Pezizales</taxon>
        <taxon>Tuberaceae</taxon>
        <taxon>Tuber</taxon>
    </lineage>
</organism>
<keyword evidence="1" id="KW-0175">Coiled coil</keyword>
<gene>
    <name evidence="3" type="ORF">B9Z19DRAFT_1135788</name>
</gene>
<evidence type="ECO:0000256" key="1">
    <source>
        <dbReference type="SAM" id="Coils"/>
    </source>
</evidence>
<evidence type="ECO:0000256" key="2">
    <source>
        <dbReference type="SAM" id="MobiDB-lite"/>
    </source>
</evidence>
<keyword evidence="4" id="KW-1185">Reference proteome</keyword>
<reference evidence="3 4" key="1">
    <citation type="submission" date="2017-04" db="EMBL/GenBank/DDBJ databases">
        <title>Draft genome sequence of Tuber borchii Vittad., a whitish edible truffle.</title>
        <authorList>
            <consortium name="DOE Joint Genome Institute"/>
            <person name="Murat C."/>
            <person name="Kuo A."/>
            <person name="Barry K.W."/>
            <person name="Clum A."/>
            <person name="Dockter R.B."/>
            <person name="Fauchery L."/>
            <person name="Iotti M."/>
            <person name="Kohler A."/>
            <person name="Labutti K."/>
            <person name="Lindquist E.A."/>
            <person name="Lipzen A."/>
            <person name="Ohm R.A."/>
            <person name="Wang M."/>
            <person name="Grigoriev I.V."/>
            <person name="Zambonelli A."/>
            <person name="Martin F.M."/>
        </authorList>
    </citation>
    <scope>NUCLEOTIDE SEQUENCE [LARGE SCALE GENOMIC DNA]</scope>
    <source>
        <strain evidence="3 4">Tbo3840</strain>
    </source>
</reference>
<feature type="coiled-coil region" evidence="1">
    <location>
        <begin position="530"/>
        <end position="558"/>
    </location>
</feature>
<accession>A0A2T6ZC96</accession>
<feature type="compositionally biased region" description="Basic and acidic residues" evidence="2">
    <location>
        <begin position="467"/>
        <end position="479"/>
    </location>
</feature>
<dbReference type="Proteomes" id="UP000244722">
    <property type="component" value="Unassembled WGS sequence"/>
</dbReference>
<feature type="region of interest" description="Disordered" evidence="2">
    <location>
        <begin position="423"/>
        <end position="489"/>
    </location>
</feature>
<evidence type="ECO:0000313" key="3">
    <source>
        <dbReference type="EMBL" id="PUU73118.1"/>
    </source>
</evidence>
<evidence type="ECO:0000313" key="4">
    <source>
        <dbReference type="Proteomes" id="UP000244722"/>
    </source>
</evidence>